<evidence type="ECO:0000256" key="1">
    <source>
        <dbReference type="SAM" id="MobiDB-lite"/>
    </source>
</evidence>
<evidence type="ECO:0000313" key="2">
    <source>
        <dbReference type="EMBL" id="TRZ26051.1"/>
    </source>
</evidence>
<dbReference type="AlphaFoldDB" id="A0A8K1GY81"/>
<name>A0A8K1GY81_9PASS</name>
<sequence length="194" mass="21264">MLRGPGLPPPLERLQRERERESRVFLTEILSRQQSVTSGEMHPRPALSVHPLMERGQEPSPRAYEPKQSSSAKQDQSALSHRVKKSEEEQARQGDSLQFTYLIKKRRFEILVEGSSAFCIASISISVLPSTSAKQEDKRQEAKAGTQEGLPAHEGELPSCASDRALEQVSQGGCGVSFPGNIQKPSGHNPPALG</sequence>
<dbReference type="Proteomes" id="UP000796761">
    <property type="component" value="Unassembled WGS sequence"/>
</dbReference>
<feature type="region of interest" description="Disordered" evidence="1">
    <location>
        <begin position="32"/>
        <end position="96"/>
    </location>
</feature>
<protein>
    <submittedName>
        <fullName evidence="2">Uncharacterized protein</fullName>
    </submittedName>
</protein>
<reference evidence="2" key="1">
    <citation type="submission" date="2019-04" db="EMBL/GenBank/DDBJ databases">
        <title>Genome assembly of Zosterops borbonicus 15179.</title>
        <authorList>
            <person name="Leroy T."/>
            <person name="Anselmetti Y."/>
            <person name="Tilak M.-K."/>
            <person name="Nabholz B."/>
        </authorList>
    </citation>
    <scope>NUCLEOTIDE SEQUENCE</scope>
    <source>
        <strain evidence="2">HGM_15179</strain>
        <tissue evidence="2">Muscle</tissue>
    </source>
</reference>
<evidence type="ECO:0000313" key="3">
    <source>
        <dbReference type="Proteomes" id="UP000796761"/>
    </source>
</evidence>
<feature type="compositionally biased region" description="Pro residues" evidence="1">
    <location>
        <begin position="1"/>
        <end position="11"/>
    </location>
</feature>
<dbReference type="EMBL" id="SWJQ01000017">
    <property type="protein sequence ID" value="TRZ26051.1"/>
    <property type="molecule type" value="Genomic_DNA"/>
</dbReference>
<gene>
    <name evidence="2" type="ORF">HGM15179_001023</name>
</gene>
<feature type="region of interest" description="Disordered" evidence="1">
    <location>
        <begin position="1"/>
        <end position="20"/>
    </location>
</feature>
<feature type="compositionally biased region" description="Low complexity" evidence="1">
    <location>
        <begin position="67"/>
        <end position="80"/>
    </location>
</feature>
<comment type="caution">
    <text evidence="2">The sequence shown here is derived from an EMBL/GenBank/DDBJ whole genome shotgun (WGS) entry which is preliminary data.</text>
</comment>
<organism evidence="2 3">
    <name type="scientific">Zosterops borbonicus</name>
    <dbReference type="NCBI Taxonomy" id="364589"/>
    <lineage>
        <taxon>Eukaryota</taxon>
        <taxon>Metazoa</taxon>
        <taxon>Chordata</taxon>
        <taxon>Craniata</taxon>
        <taxon>Vertebrata</taxon>
        <taxon>Euteleostomi</taxon>
        <taxon>Archelosauria</taxon>
        <taxon>Archosauria</taxon>
        <taxon>Dinosauria</taxon>
        <taxon>Saurischia</taxon>
        <taxon>Theropoda</taxon>
        <taxon>Coelurosauria</taxon>
        <taxon>Aves</taxon>
        <taxon>Neognathae</taxon>
        <taxon>Neoaves</taxon>
        <taxon>Telluraves</taxon>
        <taxon>Australaves</taxon>
        <taxon>Passeriformes</taxon>
        <taxon>Sylvioidea</taxon>
        <taxon>Zosteropidae</taxon>
        <taxon>Zosterops</taxon>
    </lineage>
</organism>
<keyword evidence="3" id="KW-1185">Reference proteome</keyword>
<feature type="region of interest" description="Disordered" evidence="1">
    <location>
        <begin position="130"/>
        <end position="164"/>
    </location>
</feature>
<accession>A0A8K1GY81</accession>
<proteinExistence type="predicted"/>